<protein>
    <submittedName>
        <fullName evidence="5">NADP-dependent 3-hydroxy acid dehydrogenase YdfG</fullName>
    </submittedName>
</protein>
<dbReference type="InterPro" id="IPR036291">
    <property type="entry name" value="NAD(P)-bd_dom_sf"/>
</dbReference>
<sequence>MTELIGKRYWIVGASEGLGRAVAERLATMGAQLVLSARSTERLEELAEALPRRADVVAMDVSDSASVKAAFEQVGQIDGMVFLAGVYWPQSAQDWNAEQVEAMCDINFTGAARVLGQVVPYFVERDAGHIVMTGSLSGFRGLPGAVGYCASKAGVMSLAESLHADLRGTGVKVQLVNPGFVRTRLTDKNDFDMPFIKEPEAAAREIVEHMMSDGFARSFPLLFSWLFRLSQFLPEGLYYPLFAPKKR</sequence>
<keyword evidence="6" id="KW-1185">Reference proteome</keyword>
<dbReference type="PRINTS" id="PR00080">
    <property type="entry name" value="SDRFAMILY"/>
</dbReference>
<gene>
    <name evidence="5" type="ORF">EV656_10130</name>
</gene>
<dbReference type="Proteomes" id="UP000295733">
    <property type="component" value="Unassembled WGS sequence"/>
</dbReference>
<feature type="domain" description="Ketoreductase" evidence="4">
    <location>
        <begin position="7"/>
        <end position="184"/>
    </location>
</feature>
<dbReference type="RefSeq" id="WP_132598247.1">
    <property type="nucleotide sequence ID" value="NZ_NRRP01000001.1"/>
</dbReference>
<dbReference type="GO" id="GO:0016491">
    <property type="term" value="F:oxidoreductase activity"/>
    <property type="evidence" value="ECO:0007669"/>
    <property type="project" value="UniProtKB-KW"/>
</dbReference>
<dbReference type="SUPFAM" id="SSF51735">
    <property type="entry name" value="NAD(P)-binding Rossmann-fold domains"/>
    <property type="match status" value="1"/>
</dbReference>
<dbReference type="PROSITE" id="PS00061">
    <property type="entry name" value="ADH_SHORT"/>
    <property type="match status" value="1"/>
</dbReference>
<comment type="caution">
    <text evidence="5">The sequence shown here is derived from an EMBL/GenBank/DDBJ whole genome shotgun (WGS) entry which is preliminary data.</text>
</comment>
<organism evidence="5 6">
    <name type="scientific">Rhodovulum adriaticum</name>
    <name type="common">Rhodopseudomonas adriatica</name>
    <dbReference type="NCBI Taxonomy" id="35804"/>
    <lineage>
        <taxon>Bacteria</taxon>
        <taxon>Pseudomonadati</taxon>
        <taxon>Pseudomonadota</taxon>
        <taxon>Alphaproteobacteria</taxon>
        <taxon>Rhodobacterales</taxon>
        <taxon>Paracoccaceae</taxon>
        <taxon>Rhodovulum</taxon>
    </lineage>
</organism>
<accession>A0A4R2NYF0</accession>
<dbReference type="Gene3D" id="3.40.50.720">
    <property type="entry name" value="NAD(P)-binding Rossmann-like Domain"/>
    <property type="match status" value="1"/>
</dbReference>
<comment type="similarity">
    <text evidence="1 3">Belongs to the short-chain dehydrogenases/reductases (SDR) family.</text>
</comment>
<dbReference type="GO" id="GO:0016020">
    <property type="term" value="C:membrane"/>
    <property type="evidence" value="ECO:0007669"/>
    <property type="project" value="TreeGrafter"/>
</dbReference>
<dbReference type="SMART" id="SM00822">
    <property type="entry name" value="PKS_KR"/>
    <property type="match status" value="1"/>
</dbReference>
<keyword evidence="2" id="KW-0560">Oxidoreductase</keyword>
<evidence type="ECO:0000256" key="3">
    <source>
        <dbReference type="RuleBase" id="RU000363"/>
    </source>
</evidence>
<dbReference type="Pfam" id="PF00106">
    <property type="entry name" value="adh_short"/>
    <property type="match status" value="1"/>
</dbReference>
<dbReference type="EMBL" id="SLXL01000001">
    <property type="protein sequence ID" value="TCP27127.1"/>
    <property type="molecule type" value="Genomic_DNA"/>
</dbReference>
<dbReference type="PANTHER" id="PTHR44196">
    <property type="entry name" value="DEHYDROGENASE/REDUCTASE SDR FAMILY MEMBER 7B"/>
    <property type="match status" value="1"/>
</dbReference>
<evidence type="ECO:0000259" key="4">
    <source>
        <dbReference type="SMART" id="SM00822"/>
    </source>
</evidence>
<dbReference type="AlphaFoldDB" id="A0A4R2NYF0"/>
<evidence type="ECO:0000313" key="5">
    <source>
        <dbReference type="EMBL" id="TCP27127.1"/>
    </source>
</evidence>
<dbReference type="InterPro" id="IPR002347">
    <property type="entry name" value="SDR_fam"/>
</dbReference>
<dbReference type="PRINTS" id="PR00081">
    <property type="entry name" value="GDHRDH"/>
</dbReference>
<reference evidence="5 6" key="1">
    <citation type="submission" date="2019-03" db="EMBL/GenBank/DDBJ databases">
        <title>Genomic Encyclopedia of Type Strains, Phase IV (KMG-IV): sequencing the most valuable type-strain genomes for metagenomic binning, comparative biology and taxonomic classification.</title>
        <authorList>
            <person name="Goeker M."/>
        </authorList>
    </citation>
    <scope>NUCLEOTIDE SEQUENCE [LARGE SCALE GENOMIC DNA]</scope>
    <source>
        <strain evidence="5 6">DSM 2781</strain>
    </source>
</reference>
<name>A0A4R2NYF0_RHOAD</name>
<dbReference type="InterPro" id="IPR020904">
    <property type="entry name" value="Sc_DH/Rdtase_CS"/>
</dbReference>
<evidence type="ECO:0000256" key="2">
    <source>
        <dbReference type="ARBA" id="ARBA00023002"/>
    </source>
</evidence>
<dbReference type="InterPro" id="IPR057326">
    <property type="entry name" value="KR_dom"/>
</dbReference>
<evidence type="ECO:0000313" key="6">
    <source>
        <dbReference type="Proteomes" id="UP000295733"/>
    </source>
</evidence>
<proteinExistence type="inferred from homology"/>
<dbReference type="PANTHER" id="PTHR44196:SF3">
    <property type="entry name" value="SHORT CHAIN DEHYDROGENASE FAMILY PROTEIN"/>
    <property type="match status" value="1"/>
</dbReference>
<dbReference type="OrthoDB" id="335726at2"/>
<evidence type="ECO:0000256" key="1">
    <source>
        <dbReference type="ARBA" id="ARBA00006484"/>
    </source>
</evidence>